<dbReference type="InterPro" id="IPR015424">
    <property type="entry name" value="PyrdxlP-dep_Trfase"/>
</dbReference>
<dbReference type="Pfam" id="PF00202">
    <property type="entry name" value="Aminotran_3"/>
    <property type="match status" value="1"/>
</dbReference>
<reference evidence="6 7" key="1">
    <citation type="submission" date="2020-10" db="EMBL/GenBank/DDBJ databases">
        <title>Sequencing the genomes of 1000 actinobacteria strains.</title>
        <authorList>
            <person name="Klenk H.-P."/>
        </authorList>
    </citation>
    <scope>NUCLEOTIDE SEQUENCE [LARGE SCALE GENOMIC DNA]</scope>
    <source>
        <strain evidence="6 7">DSM 44653</strain>
    </source>
</reference>
<evidence type="ECO:0000256" key="2">
    <source>
        <dbReference type="ARBA" id="ARBA00022679"/>
    </source>
</evidence>
<evidence type="ECO:0000256" key="5">
    <source>
        <dbReference type="RuleBase" id="RU003560"/>
    </source>
</evidence>
<protein>
    <submittedName>
        <fullName evidence="6">Adenosylmethionine-8-amino-7-oxononanoate aminotransferase</fullName>
    </submittedName>
</protein>
<comment type="caution">
    <text evidence="6">The sequence shown here is derived from an EMBL/GenBank/DDBJ whole genome shotgun (WGS) entry which is preliminary data.</text>
</comment>
<dbReference type="GO" id="GO:0008483">
    <property type="term" value="F:transaminase activity"/>
    <property type="evidence" value="ECO:0007669"/>
    <property type="project" value="UniProtKB-KW"/>
</dbReference>
<dbReference type="InterPro" id="IPR005814">
    <property type="entry name" value="Aminotrans_3"/>
</dbReference>
<dbReference type="EMBL" id="JADBEG010000001">
    <property type="protein sequence ID" value="MBE1501259.1"/>
    <property type="molecule type" value="Genomic_DNA"/>
</dbReference>
<gene>
    <name evidence="6" type="ORF">H4696_008359</name>
</gene>
<dbReference type="Proteomes" id="UP000631670">
    <property type="component" value="Unassembled WGS sequence"/>
</dbReference>
<dbReference type="RefSeq" id="WP_192782816.1">
    <property type="nucleotide sequence ID" value="NZ_JADBEG010000001.1"/>
</dbReference>
<comment type="similarity">
    <text evidence="5">Belongs to the class-III pyridoxal-phosphate-dependent aminotransferase family.</text>
</comment>
<dbReference type="PIRSF" id="PIRSF000521">
    <property type="entry name" value="Transaminase_4ab_Lys_Orn"/>
    <property type="match status" value="1"/>
</dbReference>
<dbReference type="SUPFAM" id="SSF53383">
    <property type="entry name" value="PLP-dependent transferases"/>
    <property type="match status" value="1"/>
</dbReference>
<name>A0ABR9IDK1_9PSEU</name>
<dbReference type="CDD" id="cd00610">
    <property type="entry name" value="OAT_like"/>
    <property type="match status" value="1"/>
</dbReference>
<dbReference type="InterPro" id="IPR015421">
    <property type="entry name" value="PyrdxlP-dep_Trfase_major"/>
</dbReference>
<keyword evidence="1 6" id="KW-0032">Aminotransferase</keyword>
<accession>A0ABR9IDK1</accession>
<dbReference type="PANTHER" id="PTHR42684:SF1">
    <property type="entry name" value="BETA-ALANINE--PYRUVATE AMINOTRANSFERASE"/>
    <property type="match status" value="1"/>
</dbReference>
<evidence type="ECO:0000256" key="3">
    <source>
        <dbReference type="ARBA" id="ARBA00022898"/>
    </source>
</evidence>
<organism evidence="6 7">
    <name type="scientific">Amycolatopsis lexingtonensis</name>
    <dbReference type="NCBI Taxonomy" id="218822"/>
    <lineage>
        <taxon>Bacteria</taxon>
        <taxon>Bacillati</taxon>
        <taxon>Actinomycetota</taxon>
        <taxon>Actinomycetes</taxon>
        <taxon>Pseudonocardiales</taxon>
        <taxon>Pseudonocardiaceae</taxon>
        <taxon>Amycolatopsis</taxon>
    </lineage>
</organism>
<dbReference type="InterPro" id="IPR015422">
    <property type="entry name" value="PyrdxlP-dep_Trfase_small"/>
</dbReference>
<keyword evidence="2" id="KW-0808">Transferase</keyword>
<evidence type="ECO:0000313" key="6">
    <source>
        <dbReference type="EMBL" id="MBE1501259.1"/>
    </source>
</evidence>
<keyword evidence="7" id="KW-1185">Reference proteome</keyword>
<evidence type="ECO:0000313" key="7">
    <source>
        <dbReference type="Proteomes" id="UP000631670"/>
    </source>
</evidence>
<keyword evidence="3 5" id="KW-0663">Pyridoxal phosphate</keyword>
<keyword evidence="4" id="KW-0045">Antibiotic biosynthesis</keyword>
<dbReference type="PANTHER" id="PTHR42684">
    <property type="entry name" value="ADENOSYLMETHIONINE-8-AMINO-7-OXONONANOATE AMINOTRANSFERASE"/>
    <property type="match status" value="1"/>
</dbReference>
<proteinExistence type="inferred from homology"/>
<evidence type="ECO:0000256" key="4">
    <source>
        <dbReference type="ARBA" id="ARBA00023194"/>
    </source>
</evidence>
<evidence type="ECO:0000256" key="1">
    <source>
        <dbReference type="ARBA" id="ARBA00022576"/>
    </source>
</evidence>
<dbReference type="Gene3D" id="3.90.1150.10">
    <property type="entry name" value="Aspartate Aminotransferase, domain 1"/>
    <property type="match status" value="1"/>
</dbReference>
<sequence>MAAQHALWHPFADMGAVDGDRMVITRGEGSYVWDDGGRRYFDATASLWYANFGHGRPEITDAVAKQLRTLDSYNLFGYNANEPAIELADRVAALAPEPGSKVFFGSGGGDVIDTAVKLARAYFAHTGRPEKVHVIGRAQGYHGTHGFGTVVGGIPANAAGFGPQPPDFSHVPYDSAAALEAEIERVGAARVAAFFCEPVIGAGGVLLPPDGYIEEVAAICRRHDVLFVADCVIAAWGRLGTWFGIDRWAVRPDMITTAKGITGGTIPLGALIVAPRVAEPFFTGAPGAPIFRHGATYAGHPVACAAGLATLDIYERDGLIPRGRELEKPLADAVSGVSGHPLVAEVRAGLGFLAAVELTAEVMDADPGAPVKLQRACRDEGVIVRNLGRGVAVSPPLIAAEPELDLLAEALPKALDRLAAQR</sequence>
<dbReference type="Gene3D" id="3.40.640.10">
    <property type="entry name" value="Type I PLP-dependent aspartate aminotransferase-like (Major domain)"/>
    <property type="match status" value="1"/>
</dbReference>